<feature type="compositionally biased region" description="Acidic residues" evidence="2">
    <location>
        <begin position="351"/>
        <end position="364"/>
    </location>
</feature>
<feature type="compositionally biased region" description="Low complexity" evidence="2">
    <location>
        <begin position="325"/>
        <end position="337"/>
    </location>
</feature>
<evidence type="ECO:0000256" key="1">
    <source>
        <dbReference type="SAM" id="Coils"/>
    </source>
</evidence>
<dbReference type="SMART" id="SM00167">
    <property type="entry name" value="VPS9"/>
    <property type="match status" value="1"/>
</dbReference>
<dbReference type="PANTHER" id="PTHR23101">
    <property type="entry name" value="RAB GDP/GTP EXCHANGE FACTOR"/>
    <property type="match status" value="1"/>
</dbReference>
<feature type="region of interest" description="Disordered" evidence="2">
    <location>
        <begin position="22"/>
        <end position="42"/>
    </location>
</feature>
<reference evidence="4" key="1">
    <citation type="submission" date="2020-01" db="EMBL/GenBank/DDBJ databases">
        <title>Development of genomics and gene disruption for Polysphondylium violaceum indicates a role for the polyketide synthase stlB in stalk morphogenesis.</title>
        <authorList>
            <person name="Narita B."/>
            <person name="Kawabe Y."/>
            <person name="Kin K."/>
            <person name="Saito T."/>
            <person name="Gibbs R."/>
            <person name="Kuspa A."/>
            <person name="Muzny D."/>
            <person name="Queller D."/>
            <person name="Richards S."/>
            <person name="Strassman J."/>
            <person name="Sucgang R."/>
            <person name="Worley K."/>
            <person name="Schaap P."/>
        </authorList>
    </citation>
    <scope>NUCLEOTIDE SEQUENCE</scope>
    <source>
        <strain evidence="4">QSvi11</strain>
    </source>
</reference>
<comment type="caution">
    <text evidence="4">The sequence shown here is derived from an EMBL/GenBank/DDBJ whole genome shotgun (WGS) entry which is preliminary data.</text>
</comment>
<keyword evidence="1" id="KW-0175">Coiled coil</keyword>
<dbReference type="GO" id="GO:0030139">
    <property type="term" value="C:endocytic vesicle"/>
    <property type="evidence" value="ECO:0007669"/>
    <property type="project" value="TreeGrafter"/>
</dbReference>
<feature type="region of interest" description="Disordered" evidence="2">
    <location>
        <begin position="304"/>
        <end position="367"/>
    </location>
</feature>
<name>A0A8J4VBJ0_9MYCE</name>
<evidence type="ECO:0000313" key="4">
    <source>
        <dbReference type="EMBL" id="KAF2078239.1"/>
    </source>
</evidence>
<dbReference type="SUPFAM" id="SSF109993">
    <property type="entry name" value="VPS9 domain"/>
    <property type="match status" value="1"/>
</dbReference>
<dbReference type="Proteomes" id="UP000695562">
    <property type="component" value="Unassembled WGS sequence"/>
</dbReference>
<dbReference type="InterPro" id="IPR037191">
    <property type="entry name" value="VPS9_dom_sf"/>
</dbReference>
<sequence length="701" mass="78272">MMNSYTPSSGILISTNTTSIAGLSPPNSSSSSISVISSSSSTSSFSSLNIGGGASHHSNSHHNIGSLSSSSSLSLSTPLLPSLTGQSASAPSSGLSSPKTPSSGNASLKNSINGISSGIDKISLYSKDTNCILSCDTDREREINEAEELFQSLPELTYFVTKINQWKKLQKRRLKLTSKGIENIRGEVTSSLYYYSDIRSIYNRDSETFVIEYHGASHPYVYRCSVGYQIVQEISSRLKLRQTTDKKKHSFDIALEYQKKLKNKNRQSEQVDKDFLNNLNNNINNNINNQQQQQQEIINNDQETKQISPDSFKTSRSSSFDNNYSDESSISSMSPCSPVNRNNEPLLNLEGFDEDPQDGDDDGDEQHKCKATKRATKLSQILGNTEEQRIQTEVDKVILNPQSQERRAIQQFMSNFAVLLKNPATAIMIVRQFIDTTKQSVLADKDGHLQKLMINATASPYQEELSLPTIVEKSLEKSIILRAHKQINNIISQQVAKEEQQLQEIIAKLQNRPQEFFGIKDEFISSNHWKSAILELSCLGRCEIPHDKLDTILSSARAIYNSLNYEKNLKNKVHQDYFLSADDFLPIYLYVVVNSGVKDLEFTNQYLWQLSDPDKLGGEGGYYLTVFSSILSLIKSLNMENIDKANIVDDLIPSITLKNSDSDDISKKSSWHGATISSRKERKQSLSLGGVGKNNILSNHF</sequence>
<evidence type="ECO:0000259" key="3">
    <source>
        <dbReference type="PROSITE" id="PS51205"/>
    </source>
</evidence>
<gene>
    <name evidence="4" type="ORF">CYY_000429</name>
</gene>
<keyword evidence="5" id="KW-1185">Reference proteome</keyword>
<evidence type="ECO:0000256" key="2">
    <source>
        <dbReference type="SAM" id="MobiDB-lite"/>
    </source>
</evidence>
<dbReference type="InterPro" id="IPR003123">
    <property type="entry name" value="VPS9"/>
</dbReference>
<organism evidence="4 5">
    <name type="scientific">Polysphondylium violaceum</name>
    <dbReference type="NCBI Taxonomy" id="133409"/>
    <lineage>
        <taxon>Eukaryota</taxon>
        <taxon>Amoebozoa</taxon>
        <taxon>Evosea</taxon>
        <taxon>Eumycetozoa</taxon>
        <taxon>Dictyostelia</taxon>
        <taxon>Dictyosteliales</taxon>
        <taxon>Dictyosteliaceae</taxon>
        <taxon>Polysphondylium</taxon>
    </lineage>
</organism>
<protein>
    <recommendedName>
        <fullName evidence="3">VPS9 domain-containing protein</fullName>
    </recommendedName>
</protein>
<dbReference type="AlphaFoldDB" id="A0A8J4VBJ0"/>
<feature type="region of interest" description="Disordered" evidence="2">
    <location>
        <begin position="82"/>
        <end position="108"/>
    </location>
</feature>
<dbReference type="GO" id="GO:0005085">
    <property type="term" value="F:guanyl-nucleotide exchange factor activity"/>
    <property type="evidence" value="ECO:0007669"/>
    <property type="project" value="InterPro"/>
</dbReference>
<feature type="coiled-coil region" evidence="1">
    <location>
        <begin position="254"/>
        <end position="300"/>
    </location>
</feature>
<dbReference type="Pfam" id="PF02204">
    <property type="entry name" value="VPS9"/>
    <property type="match status" value="1"/>
</dbReference>
<accession>A0A8J4VBJ0</accession>
<dbReference type="OrthoDB" id="18687at2759"/>
<feature type="compositionally biased region" description="Low complexity" evidence="2">
    <location>
        <begin position="28"/>
        <end position="42"/>
    </location>
</feature>
<dbReference type="GO" id="GO:0016192">
    <property type="term" value="P:vesicle-mediated transport"/>
    <property type="evidence" value="ECO:0007669"/>
    <property type="project" value="InterPro"/>
</dbReference>
<proteinExistence type="predicted"/>
<dbReference type="InterPro" id="IPR045046">
    <property type="entry name" value="Vps9-like"/>
</dbReference>
<evidence type="ECO:0000313" key="5">
    <source>
        <dbReference type="Proteomes" id="UP000695562"/>
    </source>
</evidence>
<feature type="domain" description="VPS9" evidence="3">
    <location>
        <begin position="496"/>
        <end position="643"/>
    </location>
</feature>
<feature type="compositionally biased region" description="Low complexity" evidence="2">
    <location>
        <begin position="82"/>
        <end position="103"/>
    </location>
</feature>
<dbReference type="PANTHER" id="PTHR23101:SF104">
    <property type="entry name" value="PROTEIN SPRINT"/>
    <property type="match status" value="1"/>
</dbReference>
<feature type="compositionally biased region" description="Polar residues" evidence="2">
    <location>
        <begin position="305"/>
        <end position="323"/>
    </location>
</feature>
<dbReference type="PROSITE" id="PS51205">
    <property type="entry name" value="VPS9"/>
    <property type="match status" value="1"/>
</dbReference>
<dbReference type="EMBL" id="AJWJ01000008">
    <property type="protein sequence ID" value="KAF2078239.1"/>
    <property type="molecule type" value="Genomic_DNA"/>
</dbReference>
<dbReference type="GO" id="GO:0005829">
    <property type="term" value="C:cytosol"/>
    <property type="evidence" value="ECO:0007669"/>
    <property type="project" value="TreeGrafter"/>
</dbReference>
<dbReference type="Gene3D" id="1.20.1050.80">
    <property type="entry name" value="VPS9 domain"/>
    <property type="match status" value="1"/>
</dbReference>
<dbReference type="GO" id="GO:0031267">
    <property type="term" value="F:small GTPase binding"/>
    <property type="evidence" value="ECO:0007669"/>
    <property type="project" value="TreeGrafter"/>
</dbReference>